<accession>A0A9P4QPY6</accession>
<proteinExistence type="predicted"/>
<dbReference type="OrthoDB" id="1933717at2759"/>
<protein>
    <submittedName>
        <fullName evidence="1">Uncharacterized protein</fullName>
    </submittedName>
</protein>
<dbReference type="NCBIfam" id="NF040572">
    <property type="entry name" value="heme_bind_FMP"/>
    <property type="match status" value="1"/>
</dbReference>
<dbReference type="Proteomes" id="UP000799444">
    <property type="component" value="Unassembled WGS sequence"/>
</dbReference>
<sequence length="376" mass="40802">MKAPAQEGVHLNFQASLKAVAKQPPLGPLGKLQGTFVGTGFNMIFRPRNKTSDNKFPKPLQLENLPDDNLLELNLTTEQLTFLEPLGEVPNRGLLDQPDIILNGIPYTQIIKDATNTETGRGDLPDNKKQGIHFETGMMMFVPSSTNPQLGDQILRMANIPHGSSIQARGPAAPTLTKEPNIPTVDITPIVANGTNLIAFPSQTVTKDASARLPQNLSKFSSTIDQSVLTDPNTVLRKANKGKTFIDTTSFFFDSALENSDIMNIPFLRGDASKGPNANTIHVVSTFWISTVEHQITVPAWKPGQPALPILTPANTGEKTPLFQVSSAREFASKTIKVRSTQVQYSQTVVLQFGGLNWPHVSVATLVPAAPIKVTI</sequence>
<comment type="caution">
    <text evidence="1">The sequence shown here is derived from an EMBL/GenBank/DDBJ whole genome shotgun (WGS) entry which is preliminary data.</text>
</comment>
<reference evidence="1" key="1">
    <citation type="journal article" date="2020" name="Stud. Mycol.">
        <title>101 Dothideomycetes genomes: a test case for predicting lifestyles and emergence of pathogens.</title>
        <authorList>
            <person name="Haridas S."/>
            <person name="Albert R."/>
            <person name="Binder M."/>
            <person name="Bloem J."/>
            <person name="Labutti K."/>
            <person name="Salamov A."/>
            <person name="Andreopoulos B."/>
            <person name="Baker S."/>
            <person name="Barry K."/>
            <person name="Bills G."/>
            <person name="Bluhm B."/>
            <person name="Cannon C."/>
            <person name="Castanera R."/>
            <person name="Culley D."/>
            <person name="Daum C."/>
            <person name="Ezra D."/>
            <person name="Gonzalez J."/>
            <person name="Henrissat B."/>
            <person name="Kuo A."/>
            <person name="Liang C."/>
            <person name="Lipzen A."/>
            <person name="Lutzoni F."/>
            <person name="Magnuson J."/>
            <person name="Mondo S."/>
            <person name="Nolan M."/>
            <person name="Ohm R."/>
            <person name="Pangilinan J."/>
            <person name="Park H.-J."/>
            <person name="Ramirez L."/>
            <person name="Alfaro M."/>
            <person name="Sun H."/>
            <person name="Tritt A."/>
            <person name="Yoshinaga Y."/>
            <person name="Zwiers L.-H."/>
            <person name="Turgeon B."/>
            <person name="Goodwin S."/>
            <person name="Spatafora J."/>
            <person name="Crous P."/>
            <person name="Grigoriev I."/>
        </authorList>
    </citation>
    <scope>NUCLEOTIDE SEQUENCE</scope>
    <source>
        <strain evidence="1">CBS 125425</strain>
    </source>
</reference>
<keyword evidence="2" id="KW-1185">Reference proteome</keyword>
<dbReference type="AlphaFoldDB" id="A0A9P4QPY6"/>
<evidence type="ECO:0000313" key="2">
    <source>
        <dbReference type="Proteomes" id="UP000799444"/>
    </source>
</evidence>
<gene>
    <name evidence="1" type="ORF">EJ04DRAFT_538206</name>
</gene>
<name>A0A9P4QPY6_9PLEO</name>
<dbReference type="EMBL" id="ML996265">
    <property type="protein sequence ID" value="KAF2728841.1"/>
    <property type="molecule type" value="Genomic_DNA"/>
</dbReference>
<organism evidence="1 2">
    <name type="scientific">Polyplosphaeria fusca</name>
    <dbReference type="NCBI Taxonomy" id="682080"/>
    <lineage>
        <taxon>Eukaryota</taxon>
        <taxon>Fungi</taxon>
        <taxon>Dikarya</taxon>
        <taxon>Ascomycota</taxon>
        <taxon>Pezizomycotina</taxon>
        <taxon>Dothideomycetes</taxon>
        <taxon>Pleosporomycetidae</taxon>
        <taxon>Pleosporales</taxon>
        <taxon>Tetraplosphaeriaceae</taxon>
        <taxon>Polyplosphaeria</taxon>
    </lineage>
</organism>
<dbReference type="InterPro" id="IPR047975">
    <property type="entry name" value="Heme_bind_FMP"/>
</dbReference>
<evidence type="ECO:0000313" key="1">
    <source>
        <dbReference type="EMBL" id="KAF2728841.1"/>
    </source>
</evidence>